<name>A0AAV2QQX6_MEGNR</name>
<dbReference type="CDD" id="cd00037">
    <property type="entry name" value="CLECT"/>
    <property type="match status" value="1"/>
</dbReference>
<evidence type="ECO:0000313" key="2">
    <source>
        <dbReference type="EMBL" id="CAL4097693.1"/>
    </source>
</evidence>
<feature type="non-terminal residue" evidence="2">
    <location>
        <position position="1"/>
    </location>
</feature>
<dbReference type="SUPFAM" id="SSF56436">
    <property type="entry name" value="C-type lectin-like"/>
    <property type="match status" value="1"/>
</dbReference>
<dbReference type="InterPro" id="IPR016186">
    <property type="entry name" value="C-type_lectin-like/link_sf"/>
</dbReference>
<dbReference type="InterPro" id="IPR016187">
    <property type="entry name" value="CTDL_fold"/>
</dbReference>
<evidence type="ECO:0000313" key="3">
    <source>
        <dbReference type="Proteomes" id="UP001497623"/>
    </source>
</evidence>
<dbReference type="Pfam" id="PF00059">
    <property type="entry name" value="Lectin_C"/>
    <property type="match status" value="1"/>
</dbReference>
<dbReference type="SMART" id="SM00034">
    <property type="entry name" value="CLECT"/>
    <property type="match status" value="1"/>
</dbReference>
<comment type="caution">
    <text evidence="2">The sequence shown here is derived from an EMBL/GenBank/DDBJ whole genome shotgun (WGS) entry which is preliminary data.</text>
</comment>
<accession>A0AAV2QQX6</accession>
<keyword evidence="3" id="KW-1185">Reference proteome</keyword>
<protein>
    <recommendedName>
        <fullName evidence="1">C-type lectin domain-containing protein</fullName>
    </recommendedName>
</protein>
<dbReference type="Proteomes" id="UP001497623">
    <property type="component" value="Unassembled WGS sequence"/>
</dbReference>
<reference evidence="2 3" key="1">
    <citation type="submission" date="2024-05" db="EMBL/GenBank/DDBJ databases">
        <authorList>
            <person name="Wallberg A."/>
        </authorList>
    </citation>
    <scope>NUCLEOTIDE SEQUENCE [LARGE SCALE GENOMIC DNA]</scope>
</reference>
<dbReference type="InterPro" id="IPR050801">
    <property type="entry name" value="Ca-Dep_Lectins_ImmuneDev"/>
</dbReference>
<dbReference type="InterPro" id="IPR001304">
    <property type="entry name" value="C-type_lectin-like"/>
</dbReference>
<evidence type="ECO:0000259" key="1">
    <source>
        <dbReference type="PROSITE" id="PS50041"/>
    </source>
</evidence>
<proteinExistence type="predicted"/>
<dbReference type="EMBL" id="CAXKWB010010355">
    <property type="protein sequence ID" value="CAL4097693.1"/>
    <property type="molecule type" value="Genomic_DNA"/>
</dbReference>
<dbReference type="Gene3D" id="3.10.100.10">
    <property type="entry name" value="Mannose-Binding Protein A, subunit A"/>
    <property type="match status" value="1"/>
</dbReference>
<sequence length="131" mass="15271">VSLCPAPFWPILNECFYAFTQRKVTWHEARKQCMDMGGDLAAPRRPVALTMYLKDQNYNGDLHLGGYKPTNGSWRWVSERRIKDDEWSTGEPNIHPQDQELCVHYWSGLSLPYVADHSCNHNFGFVCQYLF</sequence>
<organism evidence="2 3">
    <name type="scientific">Meganyctiphanes norvegica</name>
    <name type="common">Northern krill</name>
    <name type="synonym">Thysanopoda norvegica</name>
    <dbReference type="NCBI Taxonomy" id="48144"/>
    <lineage>
        <taxon>Eukaryota</taxon>
        <taxon>Metazoa</taxon>
        <taxon>Ecdysozoa</taxon>
        <taxon>Arthropoda</taxon>
        <taxon>Crustacea</taxon>
        <taxon>Multicrustacea</taxon>
        <taxon>Malacostraca</taxon>
        <taxon>Eumalacostraca</taxon>
        <taxon>Eucarida</taxon>
        <taxon>Euphausiacea</taxon>
        <taxon>Euphausiidae</taxon>
        <taxon>Meganyctiphanes</taxon>
    </lineage>
</organism>
<dbReference type="AlphaFoldDB" id="A0AAV2QQX6"/>
<dbReference type="PANTHER" id="PTHR22801:SF63">
    <property type="entry name" value="C-TYPE LECTIN DOMAIN-CONTAINING PROTEIN"/>
    <property type="match status" value="1"/>
</dbReference>
<dbReference type="PANTHER" id="PTHR22801">
    <property type="entry name" value="LITHOSTATHINE"/>
    <property type="match status" value="1"/>
</dbReference>
<feature type="domain" description="C-type lectin" evidence="1">
    <location>
        <begin position="11"/>
        <end position="128"/>
    </location>
</feature>
<dbReference type="PROSITE" id="PS50041">
    <property type="entry name" value="C_TYPE_LECTIN_2"/>
    <property type="match status" value="1"/>
</dbReference>
<gene>
    <name evidence="2" type="ORF">MNOR_LOCUS16055</name>
</gene>